<proteinExistence type="predicted"/>
<dbReference type="Gene3D" id="3.40.50.300">
    <property type="entry name" value="P-loop containing nucleotide triphosphate hydrolases"/>
    <property type="match status" value="1"/>
</dbReference>
<dbReference type="GO" id="GO:0009116">
    <property type="term" value="P:nucleoside metabolic process"/>
    <property type="evidence" value="ECO:0007669"/>
    <property type="project" value="InterPro"/>
</dbReference>
<dbReference type="GO" id="GO:0003824">
    <property type="term" value="F:catalytic activity"/>
    <property type="evidence" value="ECO:0007669"/>
    <property type="project" value="InterPro"/>
</dbReference>
<sequence>METFPWYNNDYTLGKIGEHNVVIAVLPDGEYGTVSAAIVASDMRHSFPNIRIGLMVGIGGGAPIGQHDIRLGDIVVSAPRDGKGDVFQYDFGKSIQGQSFRPTGYLNQPPTVLWTAMSGLKAQYECEGHQLEEAINGILEKKPRLRKKYQRPDPSSDRLYQSGVTHPPNDEASCAAICGDNPSRLVVRPERTKEEDSPAIHYGAIASANRLMKNALIRDTLAKEKDVLCFEMEAAGLMNHFPCLVIRGICDYSDSHKNKEWQGYAAIAAAAYAKDLLCRIPPSKVEAEKRISEILSSVLSTISRTEANVEMMRNKLNKDEDIKILDWLTPPNIREFHQDRVQTKLQGTCDWIRANPTFLKWDEPSSISASDRLLCVSGTHGSGKTILASSIIEDLKSKHLQTLFFYFSGMDASPQNLDSIIRTFLWQLLEDTNDKRRLQLVSTLVRKGPPAVTELRDALSEIVTSVASPVYCVIDGVDEYSNECNDPIQELFQLILGLLNVNVNFRAILFGRQHVLQLHVLEEAIHATPLMIEINSNLIKEDIVAFIDTEIDARIDADLLKYPGMRDSIVKTLQEKSDGMFLWVELMIKDLSKSASPSEVEERLHNPSCKLEGIYRRLFLRLVKRLDNIQLNRVKNILAFTIISCRVFQVDELQYAHALSSGPLSTFEKRLLLHPAQRILDVCGNFINIRDDLVQLIHFSSGPPCPALVRKLRGFLGLKSFASWIEYQDTLVLEDGSATTQRDYFERFQTWLDDGEDSFETEFNELPMRLDQELQKRIRTLGEHDPRTEQWQFFSGIIQDTFLNADADEDNKPESINATLPIMPSEPTTVFHVPPPECLLFPIPCLTWAVSPLLRLGSGQTHLWLRSTQAYYPQGVINVKFDAILGDNETEKGLWVYMNTSKAVKLFIT</sequence>
<dbReference type="InterPro" id="IPR027417">
    <property type="entry name" value="P-loop_NTPase"/>
</dbReference>
<dbReference type="OrthoDB" id="1577640at2759"/>
<feature type="region of interest" description="Disordered" evidence="2">
    <location>
        <begin position="144"/>
        <end position="167"/>
    </location>
</feature>
<dbReference type="PANTHER" id="PTHR46082:SF11">
    <property type="entry name" value="AAA+ ATPASE DOMAIN-CONTAINING PROTEIN-RELATED"/>
    <property type="match status" value="1"/>
</dbReference>
<organism evidence="4 5">
    <name type="scientific">Cudoniella acicularis</name>
    <dbReference type="NCBI Taxonomy" id="354080"/>
    <lineage>
        <taxon>Eukaryota</taxon>
        <taxon>Fungi</taxon>
        <taxon>Dikarya</taxon>
        <taxon>Ascomycota</taxon>
        <taxon>Pezizomycotina</taxon>
        <taxon>Leotiomycetes</taxon>
        <taxon>Helotiales</taxon>
        <taxon>Tricladiaceae</taxon>
        <taxon>Cudoniella</taxon>
    </lineage>
</organism>
<evidence type="ECO:0000313" key="4">
    <source>
        <dbReference type="EMBL" id="KAF4637872.1"/>
    </source>
</evidence>
<accession>A0A8H4W8I4</accession>
<dbReference type="InterPro" id="IPR053137">
    <property type="entry name" value="NLR-like"/>
</dbReference>
<dbReference type="Proteomes" id="UP000566819">
    <property type="component" value="Unassembled WGS sequence"/>
</dbReference>
<feature type="domain" description="Nephrocystin 3-like N-terminal" evidence="3">
    <location>
        <begin position="347"/>
        <end position="505"/>
    </location>
</feature>
<name>A0A8H4W8I4_9HELO</name>
<dbReference type="EMBL" id="JAAMPI010000007">
    <property type="protein sequence ID" value="KAF4637872.1"/>
    <property type="molecule type" value="Genomic_DNA"/>
</dbReference>
<comment type="caution">
    <text evidence="4">The sequence shown here is derived from an EMBL/GenBank/DDBJ whole genome shotgun (WGS) entry which is preliminary data.</text>
</comment>
<evidence type="ECO:0000313" key="5">
    <source>
        <dbReference type="Proteomes" id="UP000566819"/>
    </source>
</evidence>
<dbReference type="AlphaFoldDB" id="A0A8H4W8I4"/>
<evidence type="ECO:0000256" key="2">
    <source>
        <dbReference type="SAM" id="MobiDB-lite"/>
    </source>
</evidence>
<reference evidence="4 5" key="1">
    <citation type="submission" date="2020-03" db="EMBL/GenBank/DDBJ databases">
        <title>Draft Genome Sequence of Cudoniella acicularis.</title>
        <authorList>
            <person name="Buettner E."/>
            <person name="Kellner H."/>
        </authorList>
    </citation>
    <scope>NUCLEOTIDE SEQUENCE [LARGE SCALE GENOMIC DNA]</scope>
    <source>
        <strain evidence="4 5">DSM 108380</strain>
    </source>
</reference>
<dbReference type="InterPro" id="IPR056884">
    <property type="entry name" value="NPHP3-like_N"/>
</dbReference>
<dbReference type="SUPFAM" id="SSF53167">
    <property type="entry name" value="Purine and uridine phosphorylases"/>
    <property type="match status" value="1"/>
</dbReference>
<dbReference type="Gene3D" id="3.40.50.1580">
    <property type="entry name" value="Nucleoside phosphorylase domain"/>
    <property type="match status" value="1"/>
</dbReference>
<evidence type="ECO:0000256" key="1">
    <source>
        <dbReference type="ARBA" id="ARBA00022737"/>
    </source>
</evidence>
<dbReference type="SUPFAM" id="SSF52540">
    <property type="entry name" value="P-loop containing nucleoside triphosphate hydrolases"/>
    <property type="match status" value="1"/>
</dbReference>
<keyword evidence="5" id="KW-1185">Reference proteome</keyword>
<evidence type="ECO:0000259" key="3">
    <source>
        <dbReference type="Pfam" id="PF24883"/>
    </source>
</evidence>
<protein>
    <recommendedName>
        <fullName evidence="3">Nephrocystin 3-like N-terminal domain-containing protein</fullName>
    </recommendedName>
</protein>
<dbReference type="InterPro" id="IPR035994">
    <property type="entry name" value="Nucleoside_phosphorylase_sf"/>
</dbReference>
<dbReference type="PANTHER" id="PTHR46082">
    <property type="entry name" value="ATP/GTP-BINDING PROTEIN-RELATED"/>
    <property type="match status" value="1"/>
</dbReference>
<keyword evidence="1" id="KW-0677">Repeat</keyword>
<gene>
    <name evidence="4" type="ORF">G7Y89_g203</name>
</gene>
<dbReference type="Pfam" id="PF24883">
    <property type="entry name" value="NPHP3_N"/>
    <property type="match status" value="1"/>
</dbReference>